<organism evidence="1 2">
    <name type="scientific">Citrus x changshan-huyou</name>
    <dbReference type="NCBI Taxonomy" id="2935761"/>
    <lineage>
        <taxon>Eukaryota</taxon>
        <taxon>Viridiplantae</taxon>
        <taxon>Streptophyta</taxon>
        <taxon>Embryophyta</taxon>
        <taxon>Tracheophyta</taxon>
        <taxon>Spermatophyta</taxon>
        <taxon>Magnoliopsida</taxon>
        <taxon>eudicotyledons</taxon>
        <taxon>Gunneridae</taxon>
        <taxon>Pentapetalae</taxon>
        <taxon>rosids</taxon>
        <taxon>malvids</taxon>
        <taxon>Sapindales</taxon>
        <taxon>Rutaceae</taxon>
        <taxon>Aurantioideae</taxon>
        <taxon>Citrus</taxon>
    </lineage>
</organism>
<dbReference type="AlphaFoldDB" id="A0AAP0LZH1"/>
<keyword evidence="2" id="KW-1185">Reference proteome</keyword>
<dbReference type="Proteomes" id="UP001428341">
    <property type="component" value="Unassembled WGS sequence"/>
</dbReference>
<comment type="caution">
    <text evidence="1">The sequence shown here is derived from an EMBL/GenBank/DDBJ whole genome shotgun (WGS) entry which is preliminary data.</text>
</comment>
<sequence>MFSPIPDERTWERGDRSLIDPQIVRKKIGRPKKCRKRAATKPQKRSKRFFVNCSVCGGSNHNVRSCPLRPSVARATKGTTTNSQVSF</sequence>
<gene>
    <name evidence="1" type="ORF">WN944_003193</name>
</gene>
<protein>
    <submittedName>
        <fullName evidence="1">Uncharacterized protein</fullName>
    </submittedName>
</protein>
<proteinExistence type="predicted"/>
<evidence type="ECO:0000313" key="2">
    <source>
        <dbReference type="Proteomes" id="UP001428341"/>
    </source>
</evidence>
<evidence type="ECO:0000313" key="1">
    <source>
        <dbReference type="EMBL" id="KAK9192501.1"/>
    </source>
</evidence>
<reference evidence="1 2" key="1">
    <citation type="submission" date="2024-05" db="EMBL/GenBank/DDBJ databases">
        <title>Haplotype-resolved chromosome-level genome assembly of Huyou (Citrus changshanensis).</title>
        <authorList>
            <person name="Miao C."/>
            <person name="Chen W."/>
            <person name="Wu Y."/>
            <person name="Wang L."/>
            <person name="Zhao S."/>
            <person name="Grierson D."/>
            <person name="Xu C."/>
            <person name="Chen K."/>
        </authorList>
    </citation>
    <scope>NUCLEOTIDE SEQUENCE [LARGE SCALE GENOMIC DNA]</scope>
    <source>
        <strain evidence="1">01-14</strain>
        <tissue evidence="1">Leaf</tissue>
    </source>
</reference>
<dbReference type="EMBL" id="JBCGBO010000006">
    <property type="protein sequence ID" value="KAK9192501.1"/>
    <property type="molecule type" value="Genomic_DNA"/>
</dbReference>
<name>A0AAP0LZH1_9ROSI</name>
<accession>A0AAP0LZH1</accession>